<dbReference type="PANTHER" id="PTHR30595:SF6">
    <property type="entry name" value="SCHLAFEN ALBA-2 DOMAIN-CONTAINING PROTEIN"/>
    <property type="match status" value="1"/>
</dbReference>
<dbReference type="Proteomes" id="UP000005566">
    <property type="component" value="Unassembled WGS sequence"/>
</dbReference>
<organism evidence="3 4">
    <name type="scientific">Flavobacterium frigoris (strain PS1)</name>
    <dbReference type="NCBI Taxonomy" id="1086011"/>
    <lineage>
        <taxon>Bacteria</taxon>
        <taxon>Pseudomonadati</taxon>
        <taxon>Bacteroidota</taxon>
        <taxon>Flavobacteriia</taxon>
        <taxon>Flavobacteriales</taxon>
        <taxon>Flavobacteriaceae</taxon>
        <taxon>Flavobacterium</taxon>
    </lineage>
</organism>
<dbReference type="RefSeq" id="WP_007139058.1">
    <property type="nucleotide sequence ID" value="NZ_AHKF01000020.1"/>
</dbReference>
<evidence type="ECO:0000259" key="1">
    <source>
        <dbReference type="Pfam" id="PF13271"/>
    </source>
</evidence>
<keyword evidence="4" id="KW-1185">Reference proteome</keyword>
<dbReference type="EMBL" id="AHKF01000020">
    <property type="protein sequence ID" value="EIA08013.1"/>
    <property type="molecule type" value="Genomic_DNA"/>
</dbReference>
<evidence type="ECO:0000259" key="2">
    <source>
        <dbReference type="Pfam" id="PF21247"/>
    </source>
</evidence>
<sequence>MKQKVFLSSVQKEFAQEREALHRHLLSDPVLQLFFEPILFEKLPALSEQPQKVYLKEVTHAEVFLILIGESYGFETSTGISPTELEYNLAQKDAVFSLAFIKNDTDTKRHPKETALLSKIQNNLSYKRFSTTEELIREVTKALVNLLQQKGLIQIEGFDSTIAKKASLLDIDEEKLNHFINIARYKRGFPFREGSAVPKVLSHLNLYLADRITNSALLAFGKNPQQFFPAAVVKCAHFHGDFIAKPIPDHRVIKGDIFMQVNEAVDFILAKIAVSVGMRLESNQAPLKYEIPRPVIAEAIVNAVAHRDYQSTGSVQVMLFSDRVTISNPGGLPMELTLEKLKHDHASYPKNPHLAEALYQAGYIERFGTGTGEIFRLCAAAGLREPTFNLEEGFSITIYRPTTGQVSGQVSGQVTGQVFTYLTSIERVVWVLEAEMKRDEIQEALELKHRDNFRENYLNPAIQEGWVEMTIPDKPTSSKQTYRLTRKGLKKKKELKVKNNYI</sequence>
<dbReference type="Pfam" id="PF21247">
    <property type="entry name" value="Fic-like_C"/>
    <property type="match status" value="1"/>
</dbReference>
<dbReference type="AlphaFoldDB" id="H7FU89"/>
<feature type="domain" description="DUF4062" evidence="1">
    <location>
        <begin position="4"/>
        <end position="90"/>
    </location>
</feature>
<dbReference type="eggNOG" id="COG2865">
    <property type="taxonomic scope" value="Bacteria"/>
</dbReference>
<dbReference type="STRING" id="1086011.HJ01_02881"/>
<dbReference type="eggNOG" id="COG3177">
    <property type="taxonomic scope" value="Bacteria"/>
</dbReference>
<dbReference type="Pfam" id="PF13271">
    <property type="entry name" value="DUF4062"/>
    <property type="match status" value="1"/>
</dbReference>
<dbReference type="PANTHER" id="PTHR30595">
    <property type="entry name" value="GLPR-RELATED TRANSCRIPTIONAL REPRESSOR"/>
    <property type="match status" value="1"/>
</dbReference>
<dbReference type="Gene3D" id="3.30.565.60">
    <property type="match status" value="1"/>
</dbReference>
<proteinExistence type="predicted"/>
<dbReference type="InterPro" id="IPR025139">
    <property type="entry name" value="DUF4062"/>
</dbReference>
<dbReference type="InterPro" id="IPR049514">
    <property type="entry name" value="Fic-like_C"/>
</dbReference>
<dbReference type="Pfam" id="PF13749">
    <property type="entry name" value="HATPase_c_4"/>
    <property type="match status" value="1"/>
</dbReference>
<name>H7FU89_FLAFP</name>
<dbReference type="PATRIC" id="fig|1086011.3.peg.2821"/>
<comment type="caution">
    <text evidence="3">The sequence shown here is derived from an EMBL/GenBank/DDBJ whole genome shotgun (WGS) entry which is preliminary data.</text>
</comment>
<protein>
    <submittedName>
        <fullName evidence="3">Transcriptional regulator</fullName>
    </submittedName>
</protein>
<gene>
    <name evidence="3" type="ORF">HJ01_02881</name>
</gene>
<accession>H7FU89</accession>
<evidence type="ECO:0000313" key="4">
    <source>
        <dbReference type="Proteomes" id="UP000005566"/>
    </source>
</evidence>
<dbReference type="InterPro" id="IPR038475">
    <property type="entry name" value="RecG_C_sf"/>
</dbReference>
<dbReference type="OrthoDB" id="9807907at2"/>
<feature type="domain" description="Filamentation induced by cAMP protein Fic-like C-terminal" evidence="2">
    <location>
        <begin position="425"/>
        <end position="485"/>
    </location>
</feature>
<reference evidence="3 4" key="1">
    <citation type="journal article" date="2014" name="Acta Crystallogr. D">
        <title>Structure-based characterization and antifreeze properties of a hyperactive ice-binding protein from the Antarctic bacterium Flavobacterium frigoris PS1.</title>
        <authorList>
            <person name="Do H."/>
            <person name="Kim S.J."/>
            <person name="Kim H.J."/>
            <person name="Lee J.H."/>
        </authorList>
    </citation>
    <scope>NUCLEOTIDE SEQUENCE [LARGE SCALE GENOMIC DNA]</scope>
    <source>
        <strain evidence="3 4">PS1</strain>
    </source>
</reference>
<evidence type="ECO:0000313" key="3">
    <source>
        <dbReference type="EMBL" id="EIA08013.1"/>
    </source>
</evidence>